<dbReference type="SUPFAM" id="SSF52172">
    <property type="entry name" value="CheY-like"/>
    <property type="match status" value="1"/>
</dbReference>
<reference evidence="1" key="2">
    <citation type="submission" date="2020-09" db="EMBL/GenBank/DDBJ databases">
        <authorList>
            <person name="Sun Q."/>
            <person name="Zhou Y."/>
        </authorList>
    </citation>
    <scope>NUCLEOTIDE SEQUENCE</scope>
    <source>
        <strain evidence="1">CGMCC 1.15493</strain>
    </source>
</reference>
<evidence type="ECO:0000313" key="1">
    <source>
        <dbReference type="EMBL" id="GGD38245.1"/>
    </source>
</evidence>
<dbReference type="InterPro" id="IPR011006">
    <property type="entry name" value="CheY-like_superfamily"/>
</dbReference>
<reference evidence="1" key="1">
    <citation type="journal article" date="2014" name="Int. J. Syst. Evol. Microbiol.">
        <title>Complete genome sequence of Corynebacterium casei LMG S-19264T (=DSM 44701T), isolated from a smear-ripened cheese.</title>
        <authorList>
            <consortium name="US DOE Joint Genome Institute (JGI-PGF)"/>
            <person name="Walter F."/>
            <person name="Albersmeier A."/>
            <person name="Kalinowski J."/>
            <person name="Ruckert C."/>
        </authorList>
    </citation>
    <scope>NUCLEOTIDE SEQUENCE</scope>
    <source>
        <strain evidence="1">CGMCC 1.15493</strain>
    </source>
</reference>
<dbReference type="Proteomes" id="UP000613160">
    <property type="component" value="Unassembled WGS sequence"/>
</dbReference>
<dbReference type="AlphaFoldDB" id="A0A916YB38"/>
<sequence length="97" mass="10640">MYRLKSSKLSGKRVIIVEAERDVVEIMEDAVADASGVVIFRAGNLDQAMTELEHSPHIDCMMVDVDTVASSDTPVVKACAERGVEVVVVAWDDSYIR</sequence>
<dbReference type="Gene3D" id="3.40.50.2300">
    <property type="match status" value="1"/>
</dbReference>
<organism evidence="1 2">
    <name type="scientific">Aureimonas glaciei</name>
    <dbReference type="NCBI Taxonomy" id="1776957"/>
    <lineage>
        <taxon>Bacteria</taxon>
        <taxon>Pseudomonadati</taxon>
        <taxon>Pseudomonadota</taxon>
        <taxon>Alphaproteobacteria</taxon>
        <taxon>Hyphomicrobiales</taxon>
        <taxon>Aurantimonadaceae</taxon>
        <taxon>Aureimonas</taxon>
    </lineage>
</organism>
<protein>
    <submittedName>
        <fullName evidence="1">Uncharacterized protein</fullName>
    </submittedName>
</protein>
<gene>
    <name evidence="1" type="ORF">GCM10011335_46200</name>
</gene>
<comment type="caution">
    <text evidence="1">The sequence shown here is derived from an EMBL/GenBank/DDBJ whole genome shotgun (WGS) entry which is preliminary data.</text>
</comment>
<dbReference type="RefSeq" id="WP_188854805.1">
    <property type="nucleotide sequence ID" value="NZ_BMJJ01000014.1"/>
</dbReference>
<dbReference type="EMBL" id="BMJJ01000014">
    <property type="protein sequence ID" value="GGD38245.1"/>
    <property type="molecule type" value="Genomic_DNA"/>
</dbReference>
<proteinExistence type="predicted"/>
<keyword evidence="2" id="KW-1185">Reference proteome</keyword>
<accession>A0A916YB38</accession>
<name>A0A916YB38_9HYPH</name>
<evidence type="ECO:0000313" key="2">
    <source>
        <dbReference type="Proteomes" id="UP000613160"/>
    </source>
</evidence>